<evidence type="ECO:0000256" key="2">
    <source>
        <dbReference type="SAM" id="Phobius"/>
    </source>
</evidence>
<reference evidence="3 4" key="1">
    <citation type="journal article" date="2014" name="Nat. Commun.">
        <title>Klebsormidium flaccidum genome reveals primary factors for plant terrestrial adaptation.</title>
        <authorList>
            <person name="Hori K."/>
            <person name="Maruyama F."/>
            <person name="Fujisawa T."/>
            <person name="Togashi T."/>
            <person name="Yamamoto N."/>
            <person name="Seo M."/>
            <person name="Sato S."/>
            <person name="Yamada T."/>
            <person name="Mori H."/>
            <person name="Tajima N."/>
            <person name="Moriyama T."/>
            <person name="Ikeuchi M."/>
            <person name="Watanabe M."/>
            <person name="Wada H."/>
            <person name="Kobayashi K."/>
            <person name="Saito M."/>
            <person name="Masuda T."/>
            <person name="Sasaki-Sekimoto Y."/>
            <person name="Mashiguchi K."/>
            <person name="Awai K."/>
            <person name="Shimojima M."/>
            <person name="Masuda S."/>
            <person name="Iwai M."/>
            <person name="Nobusawa T."/>
            <person name="Narise T."/>
            <person name="Kondo S."/>
            <person name="Saito H."/>
            <person name="Sato R."/>
            <person name="Murakawa M."/>
            <person name="Ihara Y."/>
            <person name="Oshima-Yamada Y."/>
            <person name="Ohtaka K."/>
            <person name="Satoh M."/>
            <person name="Sonobe K."/>
            <person name="Ishii M."/>
            <person name="Ohtani R."/>
            <person name="Kanamori-Sato M."/>
            <person name="Honoki R."/>
            <person name="Miyazaki D."/>
            <person name="Mochizuki H."/>
            <person name="Umetsu J."/>
            <person name="Higashi K."/>
            <person name="Shibata D."/>
            <person name="Kamiya Y."/>
            <person name="Sato N."/>
            <person name="Nakamura Y."/>
            <person name="Tabata S."/>
            <person name="Ida S."/>
            <person name="Kurokawa K."/>
            <person name="Ohta H."/>
        </authorList>
    </citation>
    <scope>NUCLEOTIDE SEQUENCE [LARGE SCALE GENOMIC DNA]</scope>
    <source>
        <strain evidence="3 4">NIES-2285</strain>
    </source>
</reference>
<feature type="region of interest" description="Disordered" evidence="1">
    <location>
        <begin position="35"/>
        <end position="79"/>
    </location>
</feature>
<dbReference type="PANTHER" id="PTHR34118">
    <property type="entry name" value="NF-KAPPA-B INHIBITOR-LIKE PROTEIN-RELATED"/>
    <property type="match status" value="1"/>
</dbReference>
<feature type="transmembrane region" description="Helical" evidence="2">
    <location>
        <begin position="136"/>
        <end position="155"/>
    </location>
</feature>
<name>A0A1Y1HRT1_KLENI</name>
<keyword evidence="2" id="KW-0472">Membrane</keyword>
<dbReference type="Proteomes" id="UP000054558">
    <property type="component" value="Unassembled WGS sequence"/>
</dbReference>
<feature type="transmembrane region" description="Helical" evidence="2">
    <location>
        <begin position="229"/>
        <end position="246"/>
    </location>
</feature>
<evidence type="ECO:0000256" key="1">
    <source>
        <dbReference type="SAM" id="MobiDB-lite"/>
    </source>
</evidence>
<dbReference type="PANTHER" id="PTHR34118:SF1">
    <property type="entry name" value="NF-KAPPA-B INHIBITOR-LIKE PROTEIN"/>
    <property type="match status" value="1"/>
</dbReference>
<feature type="transmembrane region" description="Helical" evidence="2">
    <location>
        <begin position="161"/>
        <end position="181"/>
    </location>
</feature>
<gene>
    <name evidence="3" type="ORF">KFL_000270360</name>
</gene>
<feature type="compositionally biased region" description="Basic and acidic residues" evidence="1">
    <location>
        <begin position="63"/>
        <end position="74"/>
    </location>
</feature>
<evidence type="ECO:0000313" key="4">
    <source>
        <dbReference type="Proteomes" id="UP000054558"/>
    </source>
</evidence>
<organism evidence="3 4">
    <name type="scientific">Klebsormidium nitens</name>
    <name type="common">Green alga</name>
    <name type="synonym">Ulothrix nitens</name>
    <dbReference type="NCBI Taxonomy" id="105231"/>
    <lineage>
        <taxon>Eukaryota</taxon>
        <taxon>Viridiplantae</taxon>
        <taxon>Streptophyta</taxon>
        <taxon>Klebsormidiophyceae</taxon>
        <taxon>Klebsormidiales</taxon>
        <taxon>Klebsormidiaceae</taxon>
        <taxon>Klebsormidium</taxon>
    </lineage>
</organism>
<dbReference type="EMBL" id="DF236976">
    <property type="protein sequence ID" value="GAQ79277.1"/>
    <property type="molecule type" value="Genomic_DNA"/>
</dbReference>
<keyword evidence="2" id="KW-1133">Transmembrane helix</keyword>
<evidence type="ECO:0000313" key="3">
    <source>
        <dbReference type="EMBL" id="GAQ79277.1"/>
    </source>
</evidence>
<dbReference type="OMA" id="FGMFAYK"/>
<sequence length="310" mass="34177">MMAVAEDRDAPRGELTLQEYFDSLAKTQTPASVISDKVAAETLKQEREASRAEAPKTSSPTRAESRAESSRPQEGEAAPNVLQEGFLRLTQAADWVVGVGEPPTTAPLEEVQFEYQSPEERKQEAQAAYDALKKELLLMTGAIAAAVDLYIFFAFDIENTVSYAVGVAGSFAYLALLMRYADSVERKDVSEVFRQRRSRSRQTRGVTSRGVSAFAEKLASGVRQPWSSARLLPFAGLILVFAQWNALAAEPTGFHLKFAPLILGSFAYKAACLLIAYRDNQKLRTNMTWEQVGDADDSDDDIDFSDLPPF</sequence>
<keyword evidence="2" id="KW-0812">Transmembrane</keyword>
<protein>
    <submittedName>
        <fullName evidence="3">Uncharacterized protein</fullName>
    </submittedName>
</protein>
<dbReference type="OrthoDB" id="2019080at2759"/>
<proteinExistence type="predicted"/>
<keyword evidence="4" id="KW-1185">Reference proteome</keyword>
<accession>A0A1Y1HRT1</accession>
<dbReference type="AlphaFoldDB" id="A0A1Y1HRT1"/>
<feature type="transmembrane region" description="Helical" evidence="2">
    <location>
        <begin position="258"/>
        <end position="277"/>
    </location>
</feature>
<feature type="compositionally biased region" description="Basic and acidic residues" evidence="1">
    <location>
        <begin position="43"/>
        <end position="54"/>
    </location>
</feature>